<proteinExistence type="predicted"/>
<name>A0ACB8CYD3_DERSI</name>
<organism evidence="1 2">
    <name type="scientific">Dermacentor silvarum</name>
    <name type="common">Tick</name>
    <dbReference type="NCBI Taxonomy" id="543639"/>
    <lineage>
        <taxon>Eukaryota</taxon>
        <taxon>Metazoa</taxon>
        <taxon>Ecdysozoa</taxon>
        <taxon>Arthropoda</taxon>
        <taxon>Chelicerata</taxon>
        <taxon>Arachnida</taxon>
        <taxon>Acari</taxon>
        <taxon>Parasitiformes</taxon>
        <taxon>Ixodida</taxon>
        <taxon>Ixodoidea</taxon>
        <taxon>Ixodidae</taxon>
        <taxon>Rhipicephalinae</taxon>
        <taxon>Dermacentor</taxon>
    </lineage>
</organism>
<protein>
    <submittedName>
        <fullName evidence="1">Uncharacterized protein</fullName>
    </submittedName>
</protein>
<dbReference type="EMBL" id="CM023473">
    <property type="protein sequence ID" value="KAH7954129.1"/>
    <property type="molecule type" value="Genomic_DNA"/>
</dbReference>
<dbReference type="Proteomes" id="UP000821865">
    <property type="component" value="Chromosome 4"/>
</dbReference>
<accession>A0ACB8CYD3</accession>
<keyword evidence="2" id="KW-1185">Reference proteome</keyword>
<evidence type="ECO:0000313" key="1">
    <source>
        <dbReference type="EMBL" id="KAH7954129.1"/>
    </source>
</evidence>
<sequence length="206" mass="22109">MMARVGSCDAAPPLPAGRASSYAAASSTLPSPAIWTVHGSTLSPSYAVSTGGYDGPAVPASMIALSDTRSMTTSRVPQSPAQHAYYEITTSTNTKSVALPLARVPSICRFGQLRAPALRDFEKRCTQFPAEGRAMRERWLARTITHRTVVAAASKRLYISRVPAAKAAARCSNSSKVLRGRFCFPSAFHPDAGGFAAREREERWCS</sequence>
<reference evidence="1" key="1">
    <citation type="submission" date="2020-05" db="EMBL/GenBank/DDBJ databases">
        <title>Large-scale comparative analyses of tick genomes elucidate their genetic diversity and vector capacities.</title>
        <authorList>
            <person name="Jia N."/>
            <person name="Wang J."/>
            <person name="Shi W."/>
            <person name="Du L."/>
            <person name="Sun Y."/>
            <person name="Zhan W."/>
            <person name="Jiang J."/>
            <person name="Wang Q."/>
            <person name="Zhang B."/>
            <person name="Ji P."/>
            <person name="Sakyi L.B."/>
            <person name="Cui X."/>
            <person name="Yuan T."/>
            <person name="Jiang B."/>
            <person name="Yang W."/>
            <person name="Lam T.T.-Y."/>
            <person name="Chang Q."/>
            <person name="Ding S."/>
            <person name="Wang X."/>
            <person name="Zhu J."/>
            <person name="Ruan X."/>
            <person name="Zhao L."/>
            <person name="Wei J."/>
            <person name="Que T."/>
            <person name="Du C."/>
            <person name="Cheng J."/>
            <person name="Dai P."/>
            <person name="Han X."/>
            <person name="Huang E."/>
            <person name="Gao Y."/>
            <person name="Liu J."/>
            <person name="Shao H."/>
            <person name="Ye R."/>
            <person name="Li L."/>
            <person name="Wei W."/>
            <person name="Wang X."/>
            <person name="Wang C."/>
            <person name="Yang T."/>
            <person name="Huo Q."/>
            <person name="Li W."/>
            <person name="Guo W."/>
            <person name="Chen H."/>
            <person name="Zhou L."/>
            <person name="Ni X."/>
            <person name="Tian J."/>
            <person name="Zhou Y."/>
            <person name="Sheng Y."/>
            <person name="Liu T."/>
            <person name="Pan Y."/>
            <person name="Xia L."/>
            <person name="Li J."/>
            <person name="Zhao F."/>
            <person name="Cao W."/>
        </authorList>
    </citation>
    <scope>NUCLEOTIDE SEQUENCE</scope>
    <source>
        <strain evidence="1">Dsil-2018</strain>
    </source>
</reference>
<evidence type="ECO:0000313" key="2">
    <source>
        <dbReference type="Proteomes" id="UP000821865"/>
    </source>
</evidence>
<comment type="caution">
    <text evidence="1">The sequence shown here is derived from an EMBL/GenBank/DDBJ whole genome shotgun (WGS) entry which is preliminary data.</text>
</comment>
<gene>
    <name evidence="1" type="ORF">HPB49_015745</name>
</gene>